<dbReference type="PANTHER" id="PTHR30204:SF98">
    <property type="entry name" value="HTH-TYPE TRANSCRIPTIONAL REGULATOR ADHR"/>
    <property type="match status" value="1"/>
</dbReference>
<dbReference type="PROSITE" id="PS50937">
    <property type="entry name" value="HTH_MERR_2"/>
    <property type="match status" value="1"/>
</dbReference>
<dbReference type="PRINTS" id="PR00040">
    <property type="entry name" value="HTHMERR"/>
</dbReference>
<protein>
    <submittedName>
        <fullName evidence="3">DNA-binding transcriptional MerR regulator</fullName>
    </submittedName>
</protein>
<gene>
    <name evidence="3" type="ORF">HNR07_000007</name>
</gene>
<accession>A0A840VWR0</accession>
<dbReference type="RefSeq" id="WP_312893486.1">
    <property type="nucleotide sequence ID" value="NZ_BAAAKM010000028.1"/>
</dbReference>
<keyword evidence="1 3" id="KW-0238">DNA-binding</keyword>
<evidence type="ECO:0000313" key="3">
    <source>
        <dbReference type="EMBL" id="MBB5488870.1"/>
    </source>
</evidence>
<dbReference type="GO" id="GO:0003700">
    <property type="term" value="F:DNA-binding transcription factor activity"/>
    <property type="evidence" value="ECO:0007669"/>
    <property type="project" value="InterPro"/>
</dbReference>
<proteinExistence type="predicted"/>
<comment type="caution">
    <text evidence="3">The sequence shown here is derived from an EMBL/GenBank/DDBJ whole genome shotgun (WGS) entry which is preliminary data.</text>
</comment>
<dbReference type="InterPro" id="IPR047057">
    <property type="entry name" value="MerR_fam"/>
</dbReference>
<evidence type="ECO:0000259" key="2">
    <source>
        <dbReference type="PROSITE" id="PS50937"/>
    </source>
</evidence>
<dbReference type="PROSITE" id="PS00552">
    <property type="entry name" value="HTH_MERR_1"/>
    <property type="match status" value="1"/>
</dbReference>
<dbReference type="SUPFAM" id="SSF46955">
    <property type="entry name" value="Putative DNA-binding domain"/>
    <property type="match status" value="1"/>
</dbReference>
<evidence type="ECO:0000256" key="1">
    <source>
        <dbReference type="ARBA" id="ARBA00023125"/>
    </source>
</evidence>
<dbReference type="Pfam" id="PF13411">
    <property type="entry name" value="MerR_1"/>
    <property type="match status" value="1"/>
</dbReference>
<evidence type="ECO:0000313" key="4">
    <source>
        <dbReference type="Proteomes" id="UP000579647"/>
    </source>
</evidence>
<dbReference type="Gene3D" id="1.10.1660.10">
    <property type="match status" value="1"/>
</dbReference>
<dbReference type="EMBL" id="JACHDO010000001">
    <property type="protein sequence ID" value="MBB5488870.1"/>
    <property type="molecule type" value="Genomic_DNA"/>
</dbReference>
<name>A0A840VWR0_9ACTN</name>
<reference evidence="3 4" key="1">
    <citation type="submission" date="2020-08" db="EMBL/GenBank/DDBJ databases">
        <title>Sequencing the genomes of 1000 actinobacteria strains.</title>
        <authorList>
            <person name="Klenk H.-P."/>
        </authorList>
    </citation>
    <scope>NUCLEOTIDE SEQUENCE [LARGE SCALE GENOMIC DNA]</scope>
    <source>
        <strain evidence="3 4">DSM 44598</strain>
    </source>
</reference>
<dbReference type="InterPro" id="IPR000551">
    <property type="entry name" value="MerR-type_HTH_dom"/>
</dbReference>
<dbReference type="PANTHER" id="PTHR30204">
    <property type="entry name" value="REDOX-CYCLING DRUG-SENSING TRANSCRIPTIONAL ACTIVATOR SOXR"/>
    <property type="match status" value="1"/>
</dbReference>
<dbReference type="Proteomes" id="UP000579647">
    <property type="component" value="Unassembled WGS sequence"/>
</dbReference>
<dbReference type="CDD" id="cd01109">
    <property type="entry name" value="HTH_YyaN"/>
    <property type="match status" value="1"/>
</dbReference>
<keyword evidence="4" id="KW-1185">Reference proteome</keyword>
<sequence>MTDEHPDPGSDGGLTVARMAERTGVSAHTLRYYERAGLIRPVRRSTGNHRRYQPEDVEWLRFLLRLRETGMPISRMRRYAELRAEGASTLRARMDMLADHHEHLRARIAALTDHERALKTKVAAYEELIRAHEGYRKAE</sequence>
<dbReference type="SMART" id="SM00422">
    <property type="entry name" value="HTH_MERR"/>
    <property type="match status" value="1"/>
</dbReference>
<organism evidence="3 4">
    <name type="scientific">Nocardiopsis metallicus</name>
    <dbReference type="NCBI Taxonomy" id="179819"/>
    <lineage>
        <taxon>Bacteria</taxon>
        <taxon>Bacillati</taxon>
        <taxon>Actinomycetota</taxon>
        <taxon>Actinomycetes</taxon>
        <taxon>Streptosporangiales</taxon>
        <taxon>Nocardiopsidaceae</taxon>
        <taxon>Nocardiopsis</taxon>
    </lineage>
</organism>
<dbReference type="GO" id="GO:0003677">
    <property type="term" value="F:DNA binding"/>
    <property type="evidence" value="ECO:0007669"/>
    <property type="project" value="UniProtKB-KW"/>
</dbReference>
<dbReference type="InterPro" id="IPR009061">
    <property type="entry name" value="DNA-bd_dom_put_sf"/>
</dbReference>
<dbReference type="AlphaFoldDB" id="A0A840VWR0"/>
<feature type="domain" description="HTH merR-type" evidence="2">
    <location>
        <begin position="13"/>
        <end position="82"/>
    </location>
</feature>